<dbReference type="EMBL" id="JADKFW010000016">
    <property type="protein sequence ID" value="MBK9719170.1"/>
    <property type="molecule type" value="Genomic_DNA"/>
</dbReference>
<dbReference type="AlphaFoldDB" id="A0A9D7XFQ4"/>
<evidence type="ECO:0000313" key="2">
    <source>
        <dbReference type="Proteomes" id="UP000808349"/>
    </source>
</evidence>
<organism evidence="1 2">
    <name type="scientific">Candidatus Defluviibacterium haderslevense</name>
    <dbReference type="NCBI Taxonomy" id="2981993"/>
    <lineage>
        <taxon>Bacteria</taxon>
        <taxon>Pseudomonadati</taxon>
        <taxon>Bacteroidota</taxon>
        <taxon>Saprospiria</taxon>
        <taxon>Saprospirales</taxon>
        <taxon>Saprospiraceae</taxon>
        <taxon>Candidatus Defluviibacterium</taxon>
    </lineage>
</organism>
<reference evidence="1 2" key="1">
    <citation type="submission" date="2020-10" db="EMBL/GenBank/DDBJ databases">
        <title>Connecting structure to function with the recovery of over 1000 high-quality activated sludge metagenome-assembled genomes encoding full-length rRNA genes using long-read sequencing.</title>
        <authorList>
            <person name="Singleton C.M."/>
            <person name="Petriglieri F."/>
            <person name="Kristensen J.M."/>
            <person name="Kirkegaard R.H."/>
            <person name="Michaelsen T.Y."/>
            <person name="Andersen M.H."/>
            <person name="Karst S.M."/>
            <person name="Dueholm M.S."/>
            <person name="Nielsen P.H."/>
            <person name="Albertsen M."/>
        </authorList>
    </citation>
    <scope>NUCLEOTIDE SEQUENCE [LARGE SCALE GENOMIC DNA]</scope>
    <source>
        <strain evidence="1">Ribe_18-Q3-R11-54_BAT3C.373</strain>
    </source>
</reference>
<evidence type="ECO:0000313" key="1">
    <source>
        <dbReference type="EMBL" id="MBK9719170.1"/>
    </source>
</evidence>
<sequence>MTRIFIACICIFCLFQWSCKNKIGGNDPILNELETSFNTSPNEDNFNKLINKYLEMIQSAPKGSDLSELFIKASNICSKMDKPDQEIVFINNLVKNNPNHPNIKEYIFKMIQLLFKTERQTTAEIMALCYVKAYPNDPKIAELSSKLPKINNPEEYIFEIGKSIFADTTTGFNEKNAMVYVDACEAYAMVLPKDAQTPEYIFKAAETSNTLKTYEKSFSLYDWIIDKYPTHERAPISLFMKGFLFDGTLKDSANASKYYTEFLTKYPNNSFAKDAELLKSNLGKSDEQVLDELMKKKAQ</sequence>
<name>A0A9D7XFQ4_9BACT</name>
<dbReference type="Gene3D" id="1.25.40.10">
    <property type="entry name" value="Tetratricopeptide repeat domain"/>
    <property type="match status" value="2"/>
</dbReference>
<accession>A0A9D7XFQ4</accession>
<gene>
    <name evidence="1" type="ORF">IPO85_16955</name>
</gene>
<comment type="caution">
    <text evidence="1">The sequence shown here is derived from an EMBL/GenBank/DDBJ whole genome shotgun (WGS) entry which is preliminary data.</text>
</comment>
<dbReference type="Proteomes" id="UP000808349">
    <property type="component" value="Unassembled WGS sequence"/>
</dbReference>
<dbReference type="SUPFAM" id="SSF48452">
    <property type="entry name" value="TPR-like"/>
    <property type="match status" value="1"/>
</dbReference>
<evidence type="ECO:0008006" key="3">
    <source>
        <dbReference type="Google" id="ProtNLM"/>
    </source>
</evidence>
<dbReference type="InterPro" id="IPR011990">
    <property type="entry name" value="TPR-like_helical_dom_sf"/>
</dbReference>
<proteinExistence type="predicted"/>
<protein>
    <recommendedName>
        <fullName evidence="3">Outer membrane lipoprotein BamD-like domain-containing protein</fullName>
    </recommendedName>
</protein>